<accession>M7TL07</accession>
<evidence type="ECO:0000256" key="2">
    <source>
        <dbReference type="SAM" id="MobiDB-lite"/>
    </source>
</evidence>
<dbReference type="HOGENOM" id="CLU_016461_1_0_1"/>
<dbReference type="PANTHER" id="PTHR15665:SF1">
    <property type="entry name" value="PROTEIN ASTEROID HOMOLOG 1"/>
    <property type="match status" value="1"/>
</dbReference>
<evidence type="ECO:0000259" key="3">
    <source>
        <dbReference type="Pfam" id="PF12813"/>
    </source>
</evidence>
<feature type="compositionally biased region" description="Polar residues" evidence="2">
    <location>
        <begin position="643"/>
        <end position="652"/>
    </location>
</feature>
<dbReference type="STRING" id="1290391.M7TL07"/>
<dbReference type="PANTHER" id="PTHR15665">
    <property type="entry name" value="ASTEROID PROTEIN"/>
    <property type="match status" value="1"/>
</dbReference>
<dbReference type="InterPro" id="IPR029060">
    <property type="entry name" value="PIN-like_dom_sf"/>
</dbReference>
<dbReference type="Pfam" id="PF12813">
    <property type="entry name" value="XPG_I_2"/>
    <property type="match status" value="1"/>
</dbReference>
<evidence type="ECO:0000313" key="4">
    <source>
        <dbReference type="EMBL" id="EMR84186.1"/>
    </source>
</evidence>
<comment type="similarity">
    <text evidence="1">Belongs to the asteroid family.</text>
</comment>
<sequence length="663" mass="73913">MFIPSPKFLIPSLKPHSQQDSLHSLQTSGVRSISRLVQPNSTSIVVAVEAMGIPHLTTFLRPYATLDSLKGKDIVIDGPGLAYHIYHICLGTKKSAGNYFEANPSYKELGETVLAWLDGLERSGAAVKRIYFDGRLPPAKLDVRYQRLNRNTQQLEKYHKEYASGLRYRLSSTNRTTSTSFPFAFSPQRPNFTKLPASSFLVPAIIEALQNSSKYKYLVAIVPGEADTYCASYVSRYGGTILTGDSDLLVHEIGTDSSVSFFQDVEVSSTADSWTLQSQIFHAGSIIKRLGLPPSYGIRALAFEIFMDCHGSFSKLLKQAIALTAINQHQNMYQDFVKEYLPVDIDVVTLGSELLKPSVVKAALQVLDPRICEYVLQFPYFMKCLGLFHSSSGSKDGANNINVFLPFLIDSPSRTNAWEMSTSIRQLAYGCINLLLPVEERTTSVFENKRQANASRGREWEIPSASDISEACIEVINFLHETRSKHKGQSVADHWTSISFAQDAEWSESIDKVSLGKKVLAGLQISDPDDTIRKTSDWDWDMIHVMAQIQGSHYSFRILKQMITFLTLIGGRNSVPLPLLQLNDMLQNLPCLSDLNGFEKMDSILRTMKETILGDSSQKIGISTATSAEVSKQKKKRKRDNSNKTGTANKKPTNPFDVLGTDW</sequence>
<keyword evidence="4" id="KW-0396">Initiation factor</keyword>
<dbReference type="AlphaFoldDB" id="M7TL07"/>
<dbReference type="InterPro" id="IPR026832">
    <property type="entry name" value="Asteroid"/>
</dbReference>
<gene>
    <name evidence="4" type="ORF">BcDW1_7214</name>
</gene>
<evidence type="ECO:0000256" key="1">
    <source>
        <dbReference type="ARBA" id="ARBA00007398"/>
    </source>
</evidence>
<organism evidence="4 5">
    <name type="scientific">Botryotinia fuckeliana (strain BcDW1)</name>
    <name type="common">Noble rot fungus</name>
    <name type="synonym">Botrytis cinerea</name>
    <dbReference type="NCBI Taxonomy" id="1290391"/>
    <lineage>
        <taxon>Eukaryota</taxon>
        <taxon>Fungi</taxon>
        <taxon>Dikarya</taxon>
        <taxon>Ascomycota</taxon>
        <taxon>Pezizomycotina</taxon>
        <taxon>Leotiomycetes</taxon>
        <taxon>Helotiales</taxon>
        <taxon>Sclerotiniaceae</taxon>
        <taxon>Botrytis</taxon>
    </lineage>
</organism>
<reference evidence="5" key="1">
    <citation type="journal article" date="2013" name="Genome Announc.">
        <title>Draft genome sequence of Botrytis cinerea BcDW1, inoculum for noble rot of grape berries.</title>
        <authorList>
            <person name="Blanco-Ulate B."/>
            <person name="Allen G."/>
            <person name="Powell A.L."/>
            <person name="Cantu D."/>
        </authorList>
    </citation>
    <scope>NUCLEOTIDE SEQUENCE [LARGE SCALE GENOMIC DNA]</scope>
    <source>
        <strain evidence="5">BcDW1</strain>
    </source>
</reference>
<dbReference type="SUPFAM" id="SSF88723">
    <property type="entry name" value="PIN domain-like"/>
    <property type="match status" value="1"/>
</dbReference>
<dbReference type="Proteomes" id="UP000012045">
    <property type="component" value="Unassembled WGS sequence"/>
</dbReference>
<dbReference type="EMBL" id="KB707964">
    <property type="protein sequence ID" value="EMR84186.1"/>
    <property type="molecule type" value="Genomic_DNA"/>
</dbReference>
<protein>
    <submittedName>
        <fullName evidence="4">Putative dna replication initiation factor cdc45 protein</fullName>
    </submittedName>
</protein>
<name>M7TL07_BOTF1</name>
<feature type="domain" description="Asteroid" evidence="3">
    <location>
        <begin position="198"/>
        <end position="456"/>
    </location>
</feature>
<dbReference type="Gene3D" id="3.40.50.1010">
    <property type="entry name" value="5'-nuclease"/>
    <property type="match status" value="1"/>
</dbReference>
<dbReference type="OrthoDB" id="5297549at2759"/>
<dbReference type="GO" id="GO:0003743">
    <property type="term" value="F:translation initiation factor activity"/>
    <property type="evidence" value="ECO:0007669"/>
    <property type="project" value="UniProtKB-KW"/>
</dbReference>
<proteinExistence type="inferred from homology"/>
<keyword evidence="4" id="KW-0648">Protein biosynthesis</keyword>
<feature type="region of interest" description="Disordered" evidence="2">
    <location>
        <begin position="624"/>
        <end position="663"/>
    </location>
</feature>
<dbReference type="InterPro" id="IPR039436">
    <property type="entry name" value="Asteroid_dom"/>
</dbReference>
<evidence type="ECO:0000313" key="5">
    <source>
        <dbReference type="Proteomes" id="UP000012045"/>
    </source>
</evidence>